<dbReference type="AlphaFoldDB" id="A0A0D8I8G0"/>
<dbReference type="KEGG" id="cace:CACET_c38850"/>
<gene>
    <name evidence="1" type="ORF">CACET_c38850</name>
</gene>
<evidence type="ECO:0000313" key="1">
    <source>
        <dbReference type="EMBL" id="AKL97313.1"/>
    </source>
</evidence>
<keyword evidence="2" id="KW-1185">Reference proteome</keyword>
<dbReference type="Proteomes" id="UP000035704">
    <property type="component" value="Chromosome"/>
</dbReference>
<evidence type="ECO:0000313" key="2">
    <source>
        <dbReference type="Proteomes" id="UP000035704"/>
    </source>
</evidence>
<dbReference type="STRING" id="84022.CACET_c38850"/>
<name>A0A0D8I8G0_9CLOT</name>
<accession>A0A0D8I8G0</accession>
<reference evidence="1 2" key="1">
    <citation type="submission" date="2014-10" db="EMBL/GenBank/DDBJ databases">
        <title>Genome sequence of Clostridium aceticum DSM 1496.</title>
        <authorList>
            <person name="Poehlein A."/>
            <person name="Schiel-Bengelsdorf B."/>
            <person name="Gottschalk G."/>
            <person name="Duerre P."/>
            <person name="Daniel R."/>
        </authorList>
    </citation>
    <scope>NUCLEOTIDE SEQUENCE [LARGE SCALE GENOMIC DNA]</scope>
    <source>
        <strain evidence="1 2">DSM 1496</strain>
    </source>
</reference>
<dbReference type="RefSeq" id="WP_044825634.1">
    <property type="nucleotide sequence ID" value="NZ_CP009687.1"/>
</dbReference>
<protein>
    <submittedName>
        <fullName evidence="1">Uncharacterized protein</fullName>
    </submittedName>
</protein>
<proteinExistence type="predicted"/>
<sequence>MHYKKSRWTGGEGETLGGSSKDVVAIGFNLDGGDITCAYAFLWGVLRNVDCKVSVVTMPDYWETSENTIAFCGDWGEVAPGQFYRFLSLEWKISIRKDFKESKKVEESREGL</sequence>
<dbReference type="PATRIC" id="fig|84022.5.peg.1137"/>
<organism evidence="1 2">
    <name type="scientific">Clostridium aceticum</name>
    <dbReference type="NCBI Taxonomy" id="84022"/>
    <lineage>
        <taxon>Bacteria</taxon>
        <taxon>Bacillati</taxon>
        <taxon>Bacillota</taxon>
        <taxon>Clostridia</taxon>
        <taxon>Eubacteriales</taxon>
        <taxon>Clostridiaceae</taxon>
        <taxon>Clostridium</taxon>
    </lineage>
</organism>
<dbReference type="EMBL" id="CP009687">
    <property type="protein sequence ID" value="AKL97313.1"/>
    <property type="molecule type" value="Genomic_DNA"/>
</dbReference>